<comment type="caution">
    <text evidence="2">The sequence shown here is derived from an EMBL/GenBank/DDBJ whole genome shotgun (WGS) entry which is preliminary data.</text>
</comment>
<keyword evidence="3" id="KW-1185">Reference proteome</keyword>
<proteinExistence type="predicted"/>
<dbReference type="EMBL" id="JAGMUV010000014">
    <property type="protein sequence ID" value="KAH7134195.1"/>
    <property type="molecule type" value="Genomic_DNA"/>
</dbReference>
<evidence type="ECO:0000313" key="2">
    <source>
        <dbReference type="EMBL" id="KAH7134195.1"/>
    </source>
</evidence>
<keyword evidence="1" id="KW-0732">Signal</keyword>
<protein>
    <submittedName>
        <fullName evidence="2">Uncharacterized protein</fullName>
    </submittedName>
</protein>
<organism evidence="2 3">
    <name type="scientific">Dactylonectria macrodidyma</name>
    <dbReference type="NCBI Taxonomy" id="307937"/>
    <lineage>
        <taxon>Eukaryota</taxon>
        <taxon>Fungi</taxon>
        <taxon>Dikarya</taxon>
        <taxon>Ascomycota</taxon>
        <taxon>Pezizomycotina</taxon>
        <taxon>Sordariomycetes</taxon>
        <taxon>Hypocreomycetidae</taxon>
        <taxon>Hypocreales</taxon>
        <taxon>Nectriaceae</taxon>
        <taxon>Dactylonectria</taxon>
    </lineage>
</organism>
<evidence type="ECO:0000256" key="1">
    <source>
        <dbReference type="SAM" id="SignalP"/>
    </source>
</evidence>
<evidence type="ECO:0000313" key="3">
    <source>
        <dbReference type="Proteomes" id="UP000738349"/>
    </source>
</evidence>
<gene>
    <name evidence="2" type="ORF">EDB81DRAFT_858840</name>
</gene>
<dbReference type="AlphaFoldDB" id="A0A9P9IX42"/>
<dbReference type="OrthoDB" id="5042680at2759"/>
<dbReference type="Proteomes" id="UP000738349">
    <property type="component" value="Unassembled WGS sequence"/>
</dbReference>
<sequence length="519" mass="57325">MPSFSQLLLPALLLAPTALAAVDLQQTCDKLGVGVWSTCSATYDHPTGYRRKLCNDGVSTCGITATTEKRWTCDQVRAGMGETEGNKFLDKGDAICGCLPALKRISTHDSFSGIFKRGDITSATSPVLVDAAHNIDRCVTDDIIFGDGRRNIIEKEISPPDSPYTAIKAKEADMDLYKTFIHLIQSCYQPEDCDRQAIADFFSTYVYSSDEIAAGPLTGMLNNWIALFNDINTKVAAIKSTANGIKTRLKTVSTKVSAVKKNACKGTACKGKTAATFLTQVSNTLAAVKHLEGVITQATKAQATHAGNLDLIFLARRGAQIRPEPDYLYALFKNNYFNKLGDLIYGFEVTTTMPDIASRLKTGIVPVGSLTKWSTHSTAASKKIDVILGKNFKNHKELSKTAALRKVRDGFISIQASAKKELKDPLIKLTTQLKALDAALSKFPLRKKQLDWLVGSSSYVRWTANLYDLPCLVTLRRTYNYDGYSTYVDYPSFESCQYGPDLLYLPNHHIPWLKWRFID</sequence>
<accession>A0A9P9IX42</accession>
<feature type="chain" id="PRO_5040108710" evidence="1">
    <location>
        <begin position="21"/>
        <end position="519"/>
    </location>
</feature>
<feature type="signal peptide" evidence="1">
    <location>
        <begin position="1"/>
        <end position="20"/>
    </location>
</feature>
<name>A0A9P9IX42_9HYPO</name>
<reference evidence="2" key="1">
    <citation type="journal article" date="2021" name="Nat. Commun.">
        <title>Genetic determinants of endophytism in the Arabidopsis root mycobiome.</title>
        <authorList>
            <person name="Mesny F."/>
            <person name="Miyauchi S."/>
            <person name="Thiergart T."/>
            <person name="Pickel B."/>
            <person name="Atanasova L."/>
            <person name="Karlsson M."/>
            <person name="Huettel B."/>
            <person name="Barry K.W."/>
            <person name="Haridas S."/>
            <person name="Chen C."/>
            <person name="Bauer D."/>
            <person name="Andreopoulos W."/>
            <person name="Pangilinan J."/>
            <person name="LaButti K."/>
            <person name="Riley R."/>
            <person name="Lipzen A."/>
            <person name="Clum A."/>
            <person name="Drula E."/>
            <person name="Henrissat B."/>
            <person name="Kohler A."/>
            <person name="Grigoriev I.V."/>
            <person name="Martin F.M."/>
            <person name="Hacquard S."/>
        </authorList>
    </citation>
    <scope>NUCLEOTIDE SEQUENCE</scope>
    <source>
        <strain evidence="2">MPI-CAGE-AT-0147</strain>
    </source>
</reference>